<sequence>MLDAFLPRDIVVAERKDGATELRRLDEEALASWLEDYSLSELYDKNILGGRP</sequence>
<organism evidence="1 2">
    <name type="scientific">Chondromyces apiculatus DSM 436</name>
    <dbReference type="NCBI Taxonomy" id="1192034"/>
    <lineage>
        <taxon>Bacteria</taxon>
        <taxon>Pseudomonadati</taxon>
        <taxon>Myxococcota</taxon>
        <taxon>Polyangia</taxon>
        <taxon>Polyangiales</taxon>
        <taxon>Polyangiaceae</taxon>
        <taxon>Chondromyces</taxon>
    </lineage>
</organism>
<keyword evidence="2" id="KW-1185">Reference proteome</keyword>
<evidence type="ECO:0000313" key="1">
    <source>
        <dbReference type="EMBL" id="EYF00945.1"/>
    </source>
</evidence>
<dbReference type="eggNOG" id="COG4637">
    <property type="taxonomic scope" value="Bacteria"/>
</dbReference>
<accession>A0A017SWF8</accession>
<dbReference type="EMBL" id="ASRX01000094">
    <property type="protein sequence ID" value="EYF00945.1"/>
    <property type="molecule type" value="Genomic_DNA"/>
</dbReference>
<dbReference type="AlphaFoldDB" id="A0A017SWF8"/>
<evidence type="ECO:0000313" key="2">
    <source>
        <dbReference type="Proteomes" id="UP000019678"/>
    </source>
</evidence>
<dbReference type="Proteomes" id="UP000019678">
    <property type="component" value="Unassembled WGS sequence"/>
</dbReference>
<name>A0A017SWF8_9BACT</name>
<reference evidence="1 2" key="1">
    <citation type="submission" date="2013-05" db="EMBL/GenBank/DDBJ databases">
        <title>Genome assembly of Chondromyces apiculatus DSM 436.</title>
        <authorList>
            <person name="Sharma G."/>
            <person name="Khatri I."/>
            <person name="Kaur C."/>
            <person name="Mayilraj S."/>
            <person name="Subramanian S."/>
        </authorList>
    </citation>
    <scope>NUCLEOTIDE SEQUENCE [LARGE SCALE GENOMIC DNA]</scope>
    <source>
        <strain evidence="1 2">DSM 436</strain>
    </source>
</reference>
<gene>
    <name evidence="1" type="ORF">CAP_8893</name>
</gene>
<proteinExistence type="predicted"/>
<protein>
    <submittedName>
        <fullName evidence="1">Uncharacterized protein</fullName>
    </submittedName>
</protein>
<dbReference type="STRING" id="1192034.CAP_8893"/>
<comment type="caution">
    <text evidence="1">The sequence shown here is derived from an EMBL/GenBank/DDBJ whole genome shotgun (WGS) entry which is preliminary data.</text>
</comment>